<dbReference type="CDD" id="cd00685">
    <property type="entry name" value="Trans_IPPS_HT"/>
    <property type="match status" value="1"/>
</dbReference>
<keyword evidence="3 7" id="KW-0808">Transferase</keyword>
<evidence type="ECO:0000256" key="3">
    <source>
        <dbReference type="ARBA" id="ARBA00022679"/>
    </source>
</evidence>
<dbReference type="Proteomes" id="UP000472580">
    <property type="component" value="Unassembled WGS sequence"/>
</dbReference>
<dbReference type="Gene3D" id="1.10.600.10">
    <property type="entry name" value="Farnesyl Diphosphate Synthase"/>
    <property type="match status" value="1"/>
</dbReference>
<dbReference type="EMBL" id="WSRP01000042">
    <property type="protein sequence ID" value="MVX57707.1"/>
    <property type="molecule type" value="Genomic_DNA"/>
</dbReference>
<keyword evidence="6" id="KW-0414">Isoprene biosynthesis</keyword>
<dbReference type="InterPro" id="IPR000092">
    <property type="entry name" value="Polyprenyl_synt"/>
</dbReference>
<dbReference type="SFLD" id="SFLDS00005">
    <property type="entry name" value="Isoprenoid_Synthase_Type_I"/>
    <property type="match status" value="1"/>
</dbReference>
<dbReference type="PANTHER" id="PTHR43281">
    <property type="entry name" value="FARNESYL DIPHOSPHATE SYNTHASE"/>
    <property type="match status" value="1"/>
</dbReference>
<keyword evidence="9" id="KW-1185">Reference proteome</keyword>
<evidence type="ECO:0000256" key="1">
    <source>
        <dbReference type="ARBA" id="ARBA00001946"/>
    </source>
</evidence>
<dbReference type="GO" id="GO:0004659">
    <property type="term" value="F:prenyltransferase activity"/>
    <property type="evidence" value="ECO:0007669"/>
    <property type="project" value="InterPro"/>
</dbReference>
<dbReference type="Pfam" id="PF00348">
    <property type="entry name" value="polyprenyl_synt"/>
    <property type="match status" value="1"/>
</dbReference>
<proteinExistence type="inferred from homology"/>
<comment type="similarity">
    <text evidence="2 7">Belongs to the FPP/GGPP synthase family.</text>
</comment>
<gene>
    <name evidence="8" type="ORF">E5987_10960</name>
</gene>
<protein>
    <submittedName>
        <fullName evidence="8">Geranyl transferase</fullName>
    </submittedName>
</protein>
<dbReference type="InterPro" id="IPR033749">
    <property type="entry name" value="Polyprenyl_synt_CS"/>
</dbReference>
<dbReference type="InterPro" id="IPR053378">
    <property type="entry name" value="Prenyl_diphosphate_synthase"/>
</dbReference>
<evidence type="ECO:0000256" key="5">
    <source>
        <dbReference type="ARBA" id="ARBA00022842"/>
    </source>
</evidence>
<keyword evidence="4" id="KW-0479">Metal-binding</keyword>
<dbReference type="PROSITE" id="PS00444">
    <property type="entry name" value="POLYPRENYL_SYNTHASE_2"/>
    <property type="match status" value="1"/>
</dbReference>
<evidence type="ECO:0000256" key="7">
    <source>
        <dbReference type="RuleBase" id="RU004466"/>
    </source>
</evidence>
<dbReference type="InterPro" id="IPR008949">
    <property type="entry name" value="Isoprenoid_synthase_dom_sf"/>
</dbReference>
<dbReference type="SUPFAM" id="SSF48576">
    <property type="entry name" value="Terpenoid synthases"/>
    <property type="match status" value="1"/>
</dbReference>
<dbReference type="FunFam" id="1.10.600.10:FF:000001">
    <property type="entry name" value="Geranylgeranyl diphosphate synthase"/>
    <property type="match status" value="1"/>
</dbReference>
<dbReference type="OrthoDB" id="9805316at2"/>
<evidence type="ECO:0000256" key="4">
    <source>
        <dbReference type="ARBA" id="ARBA00022723"/>
    </source>
</evidence>
<dbReference type="GO" id="GO:0005737">
    <property type="term" value="C:cytoplasm"/>
    <property type="evidence" value="ECO:0007669"/>
    <property type="project" value="UniProtKB-ARBA"/>
</dbReference>
<evidence type="ECO:0000313" key="8">
    <source>
        <dbReference type="EMBL" id="MVX57707.1"/>
    </source>
</evidence>
<comment type="cofactor">
    <cofactor evidence="1">
        <name>Mg(2+)</name>
        <dbReference type="ChEBI" id="CHEBI:18420"/>
    </cofactor>
</comment>
<dbReference type="RefSeq" id="WP_160336135.1">
    <property type="nucleotide sequence ID" value="NZ_CALPCR010000007.1"/>
</dbReference>
<evidence type="ECO:0000256" key="6">
    <source>
        <dbReference type="ARBA" id="ARBA00023229"/>
    </source>
</evidence>
<keyword evidence="5" id="KW-0460">Magnesium</keyword>
<dbReference type="GO" id="GO:0016114">
    <property type="term" value="P:terpenoid biosynthetic process"/>
    <property type="evidence" value="ECO:0007669"/>
    <property type="project" value="UniProtKB-ARBA"/>
</dbReference>
<reference evidence="8 9" key="1">
    <citation type="submission" date="2019-12" db="EMBL/GenBank/DDBJ databases">
        <title>Microbes associate with the intestines of laboratory mice.</title>
        <authorList>
            <person name="Navarre W."/>
            <person name="Wong E."/>
        </authorList>
    </citation>
    <scope>NUCLEOTIDE SEQUENCE [LARGE SCALE GENOMIC DNA]</scope>
    <source>
        <strain evidence="8 9">NM82_D38</strain>
    </source>
</reference>
<sequence>MSSAFNDWVKTRQARVEETACKNLPKADLFPEPLHEAMRYSVLGGGKRVRPLLVYAVGEMLGAKSSDLDLTALAIECVHSYSLIHDDMPCMDNDMLRHGKPTTHARFGEAMAMLAGDALQPEAFCILSKTELPAERKVLLVEHLAQASSTRGMCGGQAIDLSMVGKKMTLEELRRMHAMKTGALLLCSVLMGAACGKERADEEAILASLKEYGTAIGLAFQIVDDILDVTADTALLGKTAGKDAKEDKPTYVSLLGLESAKEMAKEQYEKACHALEQLPDDLPGKERLREIAYFIVGRNY</sequence>
<comment type="caution">
    <text evidence="8">The sequence shown here is derived from an EMBL/GenBank/DDBJ whole genome shotgun (WGS) entry which is preliminary data.</text>
</comment>
<evidence type="ECO:0000256" key="2">
    <source>
        <dbReference type="ARBA" id="ARBA00006706"/>
    </source>
</evidence>
<dbReference type="NCBIfam" id="NF045485">
    <property type="entry name" value="FPPsyn"/>
    <property type="match status" value="1"/>
</dbReference>
<dbReference type="SFLD" id="SFLDG01017">
    <property type="entry name" value="Polyprenyl_Transferase_Like"/>
    <property type="match status" value="1"/>
</dbReference>
<name>A0A6L6YJ85_9BURK</name>
<accession>A0A6L6YJ85</accession>
<organism evidence="8 9">
    <name type="scientific">Parasutterella muris</name>
    <dbReference type="NCBI Taxonomy" id="2565572"/>
    <lineage>
        <taxon>Bacteria</taxon>
        <taxon>Pseudomonadati</taxon>
        <taxon>Pseudomonadota</taxon>
        <taxon>Betaproteobacteria</taxon>
        <taxon>Burkholderiales</taxon>
        <taxon>Sutterellaceae</taxon>
        <taxon>Parasutterella</taxon>
    </lineage>
</organism>
<evidence type="ECO:0000313" key="9">
    <source>
        <dbReference type="Proteomes" id="UP000472580"/>
    </source>
</evidence>
<dbReference type="GO" id="GO:0046872">
    <property type="term" value="F:metal ion binding"/>
    <property type="evidence" value="ECO:0007669"/>
    <property type="project" value="UniProtKB-KW"/>
</dbReference>
<dbReference type="AlphaFoldDB" id="A0A6L6YJ85"/>
<dbReference type="PANTHER" id="PTHR43281:SF1">
    <property type="entry name" value="FARNESYL DIPHOSPHATE SYNTHASE"/>
    <property type="match status" value="1"/>
</dbReference>